<keyword evidence="3" id="KW-1185">Reference proteome</keyword>
<evidence type="ECO:0000313" key="2">
    <source>
        <dbReference type="EMBL" id="MFC3172629.1"/>
    </source>
</evidence>
<proteinExistence type="predicted"/>
<dbReference type="InterPro" id="IPR032710">
    <property type="entry name" value="NTF2-like_dom_sf"/>
</dbReference>
<dbReference type="InterPro" id="IPR037401">
    <property type="entry name" value="SnoaL-like"/>
</dbReference>
<name>A0ABV7IK94_9SPHN</name>
<dbReference type="Gene3D" id="3.10.450.50">
    <property type="match status" value="1"/>
</dbReference>
<gene>
    <name evidence="2" type="ORF">ACFOD9_00040</name>
</gene>
<organism evidence="2 3">
    <name type="scientific">Novosphingobium bradum</name>
    <dbReference type="NCBI Taxonomy" id="1737444"/>
    <lineage>
        <taxon>Bacteria</taxon>
        <taxon>Pseudomonadati</taxon>
        <taxon>Pseudomonadota</taxon>
        <taxon>Alphaproteobacteria</taxon>
        <taxon>Sphingomonadales</taxon>
        <taxon>Sphingomonadaceae</taxon>
        <taxon>Novosphingobium</taxon>
    </lineage>
</organism>
<dbReference type="SUPFAM" id="SSF54427">
    <property type="entry name" value="NTF2-like"/>
    <property type="match status" value="1"/>
</dbReference>
<dbReference type="Pfam" id="PF13577">
    <property type="entry name" value="SnoaL_4"/>
    <property type="match status" value="1"/>
</dbReference>
<evidence type="ECO:0000259" key="1">
    <source>
        <dbReference type="Pfam" id="PF13577"/>
    </source>
</evidence>
<dbReference type="Proteomes" id="UP001595604">
    <property type="component" value="Unassembled WGS sequence"/>
</dbReference>
<reference evidence="3" key="1">
    <citation type="journal article" date="2019" name="Int. J. Syst. Evol. Microbiol.">
        <title>The Global Catalogue of Microorganisms (GCM) 10K type strain sequencing project: providing services to taxonomists for standard genome sequencing and annotation.</title>
        <authorList>
            <consortium name="The Broad Institute Genomics Platform"/>
            <consortium name="The Broad Institute Genome Sequencing Center for Infectious Disease"/>
            <person name="Wu L."/>
            <person name="Ma J."/>
        </authorList>
    </citation>
    <scope>NUCLEOTIDE SEQUENCE [LARGE SCALE GENOMIC DNA]</scope>
    <source>
        <strain evidence="3">KCTC 42984</strain>
    </source>
</reference>
<feature type="domain" description="SnoaL-like" evidence="1">
    <location>
        <begin position="4"/>
        <end position="129"/>
    </location>
</feature>
<sequence>MTLEELIARESIRDTLAVVSRAGDHLDVEAYVGSFTPDGLLEYGTRLHNAGREAIRAWMEGARRHADKRGLIRHNVTSTCIELTGPVGAPTGAQVRSYYHVYTGIGPDHFGWYEDRFEPCEGRWLLAHRAVGVDWVSPESRFAPRQ</sequence>
<dbReference type="EMBL" id="JBHRTQ010000001">
    <property type="protein sequence ID" value="MFC3172629.1"/>
    <property type="molecule type" value="Genomic_DNA"/>
</dbReference>
<dbReference type="RefSeq" id="WP_379508026.1">
    <property type="nucleotide sequence ID" value="NZ_JBHRTQ010000001.1"/>
</dbReference>
<protein>
    <submittedName>
        <fullName evidence="2">Nuclear transport factor 2 family protein</fullName>
    </submittedName>
</protein>
<accession>A0ABV7IK94</accession>
<evidence type="ECO:0000313" key="3">
    <source>
        <dbReference type="Proteomes" id="UP001595604"/>
    </source>
</evidence>
<comment type="caution">
    <text evidence="2">The sequence shown here is derived from an EMBL/GenBank/DDBJ whole genome shotgun (WGS) entry which is preliminary data.</text>
</comment>